<organism evidence="1 2">
    <name type="scientific">Candidatus Lambdaproteobacteria bacterium RIFOXYD2_FULL_56_26</name>
    <dbReference type="NCBI Taxonomy" id="1817773"/>
    <lineage>
        <taxon>Bacteria</taxon>
        <taxon>Pseudomonadati</taxon>
        <taxon>Pseudomonadota</taxon>
        <taxon>Candidatus Lambdaproteobacteria</taxon>
    </lineage>
</organism>
<gene>
    <name evidence="1" type="ORF">A2557_04085</name>
</gene>
<evidence type="ECO:0000313" key="2">
    <source>
        <dbReference type="Proteomes" id="UP000177583"/>
    </source>
</evidence>
<dbReference type="SUPFAM" id="SSF54285">
    <property type="entry name" value="MoaD/ThiS"/>
    <property type="match status" value="1"/>
</dbReference>
<comment type="caution">
    <text evidence="1">The sequence shown here is derived from an EMBL/GenBank/DDBJ whole genome shotgun (WGS) entry which is preliminary data.</text>
</comment>
<dbReference type="PANTHER" id="PTHR34472:SF1">
    <property type="entry name" value="SULFUR CARRIER PROTEIN THIS"/>
    <property type="match status" value="1"/>
</dbReference>
<dbReference type="InterPro" id="IPR010035">
    <property type="entry name" value="Thi_S"/>
</dbReference>
<dbReference type="InterPro" id="IPR012675">
    <property type="entry name" value="Beta-grasp_dom_sf"/>
</dbReference>
<dbReference type="InterPro" id="IPR003749">
    <property type="entry name" value="ThiS/MoaD-like"/>
</dbReference>
<protein>
    <submittedName>
        <fullName evidence="1">Thiamine biosynthesis protein ThiS</fullName>
    </submittedName>
</protein>
<dbReference type="PANTHER" id="PTHR34472">
    <property type="entry name" value="SULFUR CARRIER PROTEIN THIS"/>
    <property type="match status" value="1"/>
</dbReference>
<dbReference type="Pfam" id="PF02597">
    <property type="entry name" value="ThiS"/>
    <property type="match status" value="1"/>
</dbReference>
<dbReference type="NCBIfam" id="TIGR01683">
    <property type="entry name" value="thiS"/>
    <property type="match status" value="1"/>
</dbReference>
<dbReference type="CDD" id="cd00565">
    <property type="entry name" value="Ubl_ThiS"/>
    <property type="match status" value="1"/>
</dbReference>
<reference evidence="1 2" key="1">
    <citation type="journal article" date="2016" name="Nat. Commun.">
        <title>Thousands of microbial genomes shed light on interconnected biogeochemical processes in an aquifer system.</title>
        <authorList>
            <person name="Anantharaman K."/>
            <person name="Brown C.T."/>
            <person name="Hug L.A."/>
            <person name="Sharon I."/>
            <person name="Castelle C.J."/>
            <person name="Probst A.J."/>
            <person name="Thomas B.C."/>
            <person name="Singh A."/>
            <person name="Wilkins M.J."/>
            <person name="Karaoz U."/>
            <person name="Brodie E.L."/>
            <person name="Williams K.H."/>
            <person name="Hubbard S.S."/>
            <person name="Banfield J.F."/>
        </authorList>
    </citation>
    <scope>NUCLEOTIDE SEQUENCE [LARGE SCALE GENOMIC DNA]</scope>
</reference>
<sequence>MELLLNSQKVLFGGENLFEFLALQGACERKGIAVAVNEEVIAKEDWLQFALQPGDQILIIQPTQGG</sequence>
<dbReference type="EMBL" id="MFNF01000013">
    <property type="protein sequence ID" value="OGH03637.1"/>
    <property type="molecule type" value="Genomic_DNA"/>
</dbReference>
<dbReference type="Gene3D" id="3.10.20.30">
    <property type="match status" value="1"/>
</dbReference>
<dbReference type="AlphaFoldDB" id="A0A1F6GZQ1"/>
<name>A0A1F6GZQ1_9PROT</name>
<evidence type="ECO:0000313" key="1">
    <source>
        <dbReference type="EMBL" id="OGH03637.1"/>
    </source>
</evidence>
<dbReference type="InterPro" id="IPR016155">
    <property type="entry name" value="Mopterin_synth/thiamin_S_b"/>
</dbReference>
<proteinExistence type="predicted"/>
<accession>A0A1F6GZQ1</accession>
<dbReference type="Proteomes" id="UP000177583">
    <property type="component" value="Unassembled WGS sequence"/>
</dbReference>